<dbReference type="Proteomes" id="UP000177801">
    <property type="component" value="Unassembled WGS sequence"/>
</dbReference>
<gene>
    <name evidence="1" type="ORF">A3G58_02275</name>
</gene>
<proteinExistence type="predicted"/>
<organism evidence="1 2">
    <name type="scientific">Candidatus Colwellbacteria bacterium RIFCSPLOWO2_12_FULL_46_17</name>
    <dbReference type="NCBI Taxonomy" id="1797695"/>
    <lineage>
        <taxon>Bacteria</taxon>
        <taxon>Candidatus Colwelliibacteriota</taxon>
    </lineage>
</organism>
<sequence length="134" mass="14625">MIDPLSRAYELRGRVCIGAIAAPIAVQEIGAMLENPLILDRTKEPIRVYLRALVEELPDRRRLARGSNAIITCEDALGVIQEATYSGGRMSKAEEVLTRLKKIVSESSSVSHIAAVVLQGEIERLEAIVNQGDS</sequence>
<accession>A0A1G1ZBW2</accession>
<protein>
    <submittedName>
        <fullName evidence="1">Uncharacterized protein</fullName>
    </submittedName>
</protein>
<evidence type="ECO:0000313" key="2">
    <source>
        <dbReference type="Proteomes" id="UP000177801"/>
    </source>
</evidence>
<comment type="caution">
    <text evidence="1">The sequence shown here is derived from an EMBL/GenBank/DDBJ whole genome shotgun (WGS) entry which is preliminary data.</text>
</comment>
<dbReference type="AlphaFoldDB" id="A0A1G1ZBW2"/>
<reference evidence="1 2" key="1">
    <citation type="journal article" date="2016" name="Nat. Commun.">
        <title>Thousands of microbial genomes shed light on interconnected biogeochemical processes in an aquifer system.</title>
        <authorList>
            <person name="Anantharaman K."/>
            <person name="Brown C.T."/>
            <person name="Hug L.A."/>
            <person name="Sharon I."/>
            <person name="Castelle C.J."/>
            <person name="Probst A.J."/>
            <person name="Thomas B.C."/>
            <person name="Singh A."/>
            <person name="Wilkins M.J."/>
            <person name="Karaoz U."/>
            <person name="Brodie E.L."/>
            <person name="Williams K.H."/>
            <person name="Hubbard S.S."/>
            <person name="Banfield J.F."/>
        </authorList>
    </citation>
    <scope>NUCLEOTIDE SEQUENCE [LARGE SCALE GENOMIC DNA]</scope>
</reference>
<evidence type="ECO:0000313" key="1">
    <source>
        <dbReference type="EMBL" id="OGY62141.1"/>
    </source>
</evidence>
<dbReference type="EMBL" id="MHJD01000026">
    <property type="protein sequence ID" value="OGY62141.1"/>
    <property type="molecule type" value="Genomic_DNA"/>
</dbReference>
<name>A0A1G1ZBW2_9BACT</name>